<organism evidence="2 3">
    <name type="scientific">Massilia agri</name>
    <dbReference type="NCBI Taxonomy" id="1886785"/>
    <lineage>
        <taxon>Bacteria</taxon>
        <taxon>Pseudomonadati</taxon>
        <taxon>Pseudomonadota</taxon>
        <taxon>Betaproteobacteria</taxon>
        <taxon>Burkholderiales</taxon>
        <taxon>Oxalobacteraceae</taxon>
        <taxon>Telluria group</taxon>
        <taxon>Massilia</taxon>
    </lineage>
</organism>
<dbReference type="CDD" id="cd02440">
    <property type="entry name" value="AdoMet_MTases"/>
    <property type="match status" value="1"/>
</dbReference>
<dbReference type="PANTHER" id="PTHR43464">
    <property type="entry name" value="METHYLTRANSFERASE"/>
    <property type="match status" value="1"/>
</dbReference>
<dbReference type="SUPFAM" id="SSF53335">
    <property type="entry name" value="S-adenosyl-L-methionine-dependent methyltransferases"/>
    <property type="match status" value="1"/>
</dbReference>
<proteinExistence type="predicted"/>
<comment type="caution">
    <text evidence="2">The sequence shown here is derived from an EMBL/GenBank/DDBJ whole genome shotgun (WGS) entry which is preliminary data.</text>
</comment>
<evidence type="ECO:0000313" key="2">
    <source>
        <dbReference type="EMBL" id="MCS0598044.1"/>
    </source>
</evidence>
<dbReference type="RefSeq" id="WP_258829062.1">
    <property type="nucleotide sequence ID" value="NZ_JANUHA010000012.1"/>
</dbReference>
<keyword evidence="2" id="KW-0808">Transferase</keyword>
<gene>
    <name evidence="2" type="ORF">NX780_16975</name>
</gene>
<dbReference type="PANTHER" id="PTHR43464:SF58">
    <property type="entry name" value="BLR7975 PROTEIN"/>
    <property type="match status" value="1"/>
</dbReference>
<protein>
    <submittedName>
        <fullName evidence="2">Class I SAM-dependent methyltransferase</fullName>
    </submittedName>
</protein>
<feature type="domain" description="Methyltransferase type 12" evidence="1">
    <location>
        <begin position="47"/>
        <end position="141"/>
    </location>
</feature>
<dbReference type="GO" id="GO:0032259">
    <property type="term" value="P:methylation"/>
    <property type="evidence" value="ECO:0007669"/>
    <property type="project" value="UniProtKB-KW"/>
</dbReference>
<evidence type="ECO:0000259" key="1">
    <source>
        <dbReference type="Pfam" id="PF08242"/>
    </source>
</evidence>
<dbReference type="GO" id="GO:0008168">
    <property type="term" value="F:methyltransferase activity"/>
    <property type="evidence" value="ECO:0007669"/>
    <property type="project" value="UniProtKB-KW"/>
</dbReference>
<name>A0ABT2AP81_9BURK</name>
<keyword evidence="3" id="KW-1185">Reference proteome</keyword>
<dbReference type="InterPro" id="IPR013217">
    <property type="entry name" value="Methyltransf_12"/>
</dbReference>
<dbReference type="Gene3D" id="3.40.50.150">
    <property type="entry name" value="Vaccinia Virus protein VP39"/>
    <property type="match status" value="1"/>
</dbReference>
<accession>A0ABT2AP81</accession>
<dbReference type="EMBL" id="JANUHA010000012">
    <property type="protein sequence ID" value="MCS0598044.1"/>
    <property type="molecule type" value="Genomic_DNA"/>
</dbReference>
<reference evidence="2 3" key="1">
    <citation type="submission" date="2022-08" db="EMBL/GenBank/DDBJ databases">
        <title>Reclassification of Massilia species as members of the genera Telluria, Duganella, Pseudoduganella, Mokoshia gen. nov. and Zemynaea gen. nov. using orthogonal and non-orthogonal genome-based approaches.</title>
        <authorList>
            <person name="Bowman J.P."/>
        </authorList>
    </citation>
    <scope>NUCLEOTIDE SEQUENCE [LARGE SCALE GENOMIC DNA]</scope>
    <source>
        <strain evidence="2 3">JCM 31661</strain>
    </source>
</reference>
<dbReference type="InterPro" id="IPR029063">
    <property type="entry name" value="SAM-dependent_MTases_sf"/>
</dbReference>
<keyword evidence="2" id="KW-0489">Methyltransferase</keyword>
<evidence type="ECO:0000313" key="3">
    <source>
        <dbReference type="Proteomes" id="UP001206572"/>
    </source>
</evidence>
<dbReference type="Proteomes" id="UP001206572">
    <property type="component" value="Unassembled WGS sequence"/>
</dbReference>
<sequence>MTNTFFQKEHAASYAERPPRQVPGFDSLHRMVSMLLAERAPGAGRILVLGAGGGLELKALAEAHPGWAFDGIDPSPDMLRLARQTVAGHAARIRLVEGYIDSAPDGPYDGATALLTFHFIPREQRLATLAHIHHRLKPGAALLLAHISFPQTEPERSQWIARHVGYAAAPDADPAQLRQAREAIATRLTILAPEEEEDMLRQAGFMDVSLFYAGLGFRGWVAYKP</sequence>
<dbReference type="Pfam" id="PF08242">
    <property type="entry name" value="Methyltransf_12"/>
    <property type="match status" value="1"/>
</dbReference>